<evidence type="ECO:0000313" key="2">
    <source>
        <dbReference type="EMBL" id="QEX22771.1"/>
    </source>
</evidence>
<accession>A0A5J6MZJ6</accession>
<evidence type="ECO:0000313" key="3">
    <source>
        <dbReference type="Proteomes" id="UP000325797"/>
    </source>
</evidence>
<name>A0A5J6MZJ6_9PROT</name>
<evidence type="ECO:0000256" key="1">
    <source>
        <dbReference type="SAM" id="MobiDB-lite"/>
    </source>
</evidence>
<reference evidence="2 3" key="1">
    <citation type="submission" date="2019-08" db="EMBL/GenBank/DDBJ databases">
        <title>Hyperibacter terrae gen. nov., sp. nov. and Hyperibacter viscosus sp. nov., two new members in the family Rhodospirillaceae isolated from the rhizosphere of Hypericum perforatum.</title>
        <authorList>
            <person name="Noviana Z."/>
        </authorList>
    </citation>
    <scope>NUCLEOTIDE SEQUENCE [LARGE SCALE GENOMIC DNA]</scope>
    <source>
        <strain evidence="2 3">R5959</strain>
    </source>
</reference>
<gene>
    <name evidence="2" type="ORF">FRZ61_27030</name>
</gene>
<feature type="compositionally biased region" description="Basic residues" evidence="1">
    <location>
        <begin position="1"/>
        <end position="15"/>
    </location>
</feature>
<dbReference type="Proteomes" id="UP000325797">
    <property type="component" value="Chromosome"/>
</dbReference>
<proteinExistence type="predicted"/>
<dbReference type="AlphaFoldDB" id="A0A5J6MZJ6"/>
<protein>
    <submittedName>
        <fullName evidence="2">Uncharacterized protein</fullName>
    </submittedName>
</protein>
<dbReference type="KEGG" id="hadh:FRZ61_27030"/>
<sequence length="64" mass="6964">MRRMTAAKRAQKRVGVRSNVAGGIGQDPRRAATIGVWPRVFGAGVETLPTVFTELGRIGSGWRR</sequence>
<dbReference type="EMBL" id="CP042582">
    <property type="protein sequence ID" value="QEX22771.1"/>
    <property type="molecule type" value="Genomic_DNA"/>
</dbReference>
<keyword evidence="3" id="KW-1185">Reference proteome</keyword>
<feature type="region of interest" description="Disordered" evidence="1">
    <location>
        <begin position="1"/>
        <end position="22"/>
    </location>
</feature>
<organism evidence="2 3">
    <name type="scientific">Hypericibacter adhaerens</name>
    <dbReference type="NCBI Taxonomy" id="2602016"/>
    <lineage>
        <taxon>Bacteria</taxon>
        <taxon>Pseudomonadati</taxon>
        <taxon>Pseudomonadota</taxon>
        <taxon>Alphaproteobacteria</taxon>
        <taxon>Rhodospirillales</taxon>
        <taxon>Dongiaceae</taxon>
        <taxon>Hypericibacter</taxon>
    </lineage>
</organism>